<evidence type="ECO:0000313" key="2">
    <source>
        <dbReference type="EMBL" id="PUA80397.1"/>
    </source>
</evidence>
<proteinExistence type="predicted"/>
<dbReference type="AlphaFoldDB" id="A0A2R7YVG3"/>
<keyword evidence="3" id="KW-1185">Reference proteome</keyword>
<organism evidence="2 3">
    <name type="scientific">Nocardioides currus</name>
    <dbReference type="NCBI Taxonomy" id="2133958"/>
    <lineage>
        <taxon>Bacteria</taxon>
        <taxon>Bacillati</taxon>
        <taxon>Actinomycetota</taxon>
        <taxon>Actinomycetes</taxon>
        <taxon>Propionibacteriales</taxon>
        <taxon>Nocardioidaceae</taxon>
        <taxon>Nocardioides</taxon>
    </lineage>
</organism>
<evidence type="ECO:0000313" key="3">
    <source>
        <dbReference type="Proteomes" id="UP000244867"/>
    </source>
</evidence>
<evidence type="ECO:0008006" key="4">
    <source>
        <dbReference type="Google" id="ProtNLM"/>
    </source>
</evidence>
<dbReference type="OrthoDB" id="3533852at2"/>
<evidence type="ECO:0000256" key="1">
    <source>
        <dbReference type="SAM" id="SignalP"/>
    </source>
</evidence>
<keyword evidence="1" id="KW-0732">Signal</keyword>
<feature type="chain" id="PRO_5039606234" description="Spore-associated protein A" evidence="1">
    <location>
        <begin position="34"/>
        <end position="173"/>
    </location>
</feature>
<accession>A0A2R7YVG3</accession>
<dbReference type="Proteomes" id="UP000244867">
    <property type="component" value="Unassembled WGS sequence"/>
</dbReference>
<reference evidence="2 3" key="1">
    <citation type="submission" date="2018-03" db="EMBL/GenBank/DDBJ databases">
        <authorList>
            <person name="Keele B.F."/>
        </authorList>
    </citation>
    <scope>NUCLEOTIDE SEQUENCE [LARGE SCALE GENOMIC DNA]</scope>
    <source>
        <strain evidence="2 3">IB-3</strain>
    </source>
</reference>
<protein>
    <recommendedName>
        <fullName evidence="4">Spore-associated protein A</fullName>
    </recommendedName>
</protein>
<sequence length="173" mass="17802">MTNLSRALRATATAGSLSMVLATVLTASLVATAAPSWAVTKLSDASAASQLAASGISRSSSGGCTDRNVGTCTSYEQINQETVSGIKTFTSISGCAITITGGTETGHASGTYSHWNGYKVDISVTTCVSNYVTSHYAYSGSRSDGTPLYTAPSGNVYAKEGSHWDITYYSCGC</sequence>
<name>A0A2R7YVG3_9ACTN</name>
<feature type="signal peptide" evidence="1">
    <location>
        <begin position="1"/>
        <end position="33"/>
    </location>
</feature>
<dbReference type="EMBL" id="PYXZ01000006">
    <property type="protein sequence ID" value="PUA80397.1"/>
    <property type="molecule type" value="Genomic_DNA"/>
</dbReference>
<dbReference type="RefSeq" id="WP_108345205.1">
    <property type="nucleotide sequence ID" value="NZ_PYXZ01000006.1"/>
</dbReference>
<gene>
    <name evidence="2" type="ORF">C7S10_14845</name>
</gene>
<comment type="caution">
    <text evidence="2">The sequence shown here is derived from an EMBL/GenBank/DDBJ whole genome shotgun (WGS) entry which is preliminary data.</text>
</comment>